<gene>
    <name evidence="1" type="ORF">OE229_07535</name>
</gene>
<sequence>MAAHPRFPAVPDCTVLVAHESRPDEAAAIRVRARAGELIRIAHGRYADTERWKGLRPEQRHHVLVRSLVDRIRPRFVVSHLSAAAVIGVPHVGRWPERVHLTRPGRDARTTNATFVVHADFDPSMAATWRFRTDDLTLTGFDGTAVDLAMTLPMTEAVVALDRLLALGADRDAVLDGVARRGRKGRRRALRSVGFADAAADSVGESLVRVRLDEYGAPTPVLQRRFTTPGEPDIVVDFWLPDQGVVIEFDGEVKYRDPGLRGGRSAEDVVIAEKYREDRLRSFPEVRGVIRYGWKDVWDEPAFRAKLRNARVPMSR</sequence>
<accession>A0A9Q9PAM1</accession>
<dbReference type="AlphaFoldDB" id="A0A9Q9PAM1"/>
<dbReference type="Proteomes" id="UP001062223">
    <property type="component" value="Chromosome"/>
</dbReference>
<evidence type="ECO:0000313" key="1">
    <source>
        <dbReference type="EMBL" id="UYC82305.1"/>
    </source>
</evidence>
<organism evidence="1 2">
    <name type="scientific">Curtobacterium poinsettiae</name>
    <dbReference type="NCBI Taxonomy" id="159612"/>
    <lineage>
        <taxon>Bacteria</taxon>
        <taxon>Bacillati</taxon>
        <taxon>Actinomycetota</taxon>
        <taxon>Actinomycetes</taxon>
        <taxon>Micrococcales</taxon>
        <taxon>Microbacteriaceae</taxon>
        <taxon>Curtobacterium</taxon>
    </lineage>
</organism>
<proteinExistence type="predicted"/>
<dbReference type="RefSeq" id="WP_262137251.1">
    <property type="nucleotide sequence ID" value="NZ_CP106879.1"/>
</dbReference>
<evidence type="ECO:0008006" key="3">
    <source>
        <dbReference type="Google" id="ProtNLM"/>
    </source>
</evidence>
<dbReference type="EMBL" id="CP106879">
    <property type="protein sequence ID" value="UYC82305.1"/>
    <property type="molecule type" value="Genomic_DNA"/>
</dbReference>
<name>A0A9Q9PAM1_9MICO</name>
<evidence type="ECO:0000313" key="2">
    <source>
        <dbReference type="Proteomes" id="UP001062223"/>
    </source>
</evidence>
<reference evidence="1" key="1">
    <citation type="submission" date="2022-09" db="EMBL/GenBank/DDBJ databases">
        <title>Taxonomy of Curtobacterium flaccumfaciens.</title>
        <authorList>
            <person name="Osdaghi E."/>
            <person name="Taghavi S.M."/>
            <person name="Hamidizade M."/>
            <person name="Abachi H."/>
            <person name="Fazliarab A."/>
            <person name="Baeyen S."/>
            <person name="Portier P."/>
            <person name="Van Vaerenbergh J."/>
            <person name="Jacques M.-A."/>
        </authorList>
    </citation>
    <scope>NUCLEOTIDE SEQUENCE</scope>
    <source>
        <strain evidence="1">AGQB46</strain>
    </source>
</reference>
<protein>
    <recommendedName>
        <fullName evidence="3">Type IV toxin-antitoxin system AbiEi family antitoxin domain-containing protein</fullName>
    </recommendedName>
</protein>
<dbReference type="KEGG" id="cpoi:OE229_07535"/>